<organism evidence="1">
    <name type="scientific">Arundo donax</name>
    <name type="common">Giant reed</name>
    <name type="synonym">Donax arundinaceus</name>
    <dbReference type="NCBI Taxonomy" id="35708"/>
    <lineage>
        <taxon>Eukaryota</taxon>
        <taxon>Viridiplantae</taxon>
        <taxon>Streptophyta</taxon>
        <taxon>Embryophyta</taxon>
        <taxon>Tracheophyta</taxon>
        <taxon>Spermatophyta</taxon>
        <taxon>Magnoliopsida</taxon>
        <taxon>Liliopsida</taxon>
        <taxon>Poales</taxon>
        <taxon>Poaceae</taxon>
        <taxon>PACMAD clade</taxon>
        <taxon>Arundinoideae</taxon>
        <taxon>Arundineae</taxon>
        <taxon>Arundo</taxon>
    </lineage>
</organism>
<dbReference type="AlphaFoldDB" id="A0A0A9B4W5"/>
<reference evidence="1" key="1">
    <citation type="submission" date="2014-09" db="EMBL/GenBank/DDBJ databases">
        <authorList>
            <person name="Magalhaes I.L.F."/>
            <person name="Oliveira U."/>
            <person name="Santos F.R."/>
            <person name="Vidigal T.H.D.A."/>
            <person name="Brescovit A.D."/>
            <person name="Santos A.J."/>
        </authorList>
    </citation>
    <scope>NUCLEOTIDE SEQUENCE</scope>
    <source>
        <tissue evidence="1">Shoot tissue taken approximately 20 cm above the soil surface</tissue>
    </source>
</reference>
<proteinExistence type="predicted"/>
<accession>A0A0A9B4W5</accession>
<reference evidence="1" key="2">
    <citation type="journal article" date="2015" name="Data Brief">
        <title>Shoot transcriptome of the giant reed, Arundo donax.</title>
        <authorList>
            <person name="Barrero R.A."/>
            <person name="Guerrero F.D."/>
            <person name="Moolhuijzen P."/>
            <person name="Goolsby J.A."/>
            <person name="Tidwell J."/>
            <person name="Bellgard S.E."/>
            <person name="Bellgard M.I."/>
        </authorList>
    </citation>
    <scope>NUCLEOTIDE SEQUENCE</scope>
    <source>
        <tissue evidence="1">Shoot tissue taken approximately 20 cm above the soil surface</tissue>
    </source>
</reference>
<sequence>MGTCFMLASKMHCFSVPSASGGSHGLVSRLCSCASQ</sequence>
<name>A0A0A9B4W5_ARUDO</name>
<evidence type="ECO:0000313" key="1">
    <source>
        <dbReference type="EMBL" id="JAD56195.1"/>
    </source>
</evidence>
<protein>
    <submittedName>
        <fullName evidence="1">Uncharacterized protein</fullName>
    </submittedName>
</protein>
<dbReference type="EMBL" id="GBRH01241700">
    <property type="protein sequence ID" value="JAD56195.1"/>
    <property type="molecule type" value="Transcribed_RNA"/>
</dbReference>